<dbReference type="Pfam" id="PF03881">
    <property type="entry name" value="Fructosamin_kin"/>
    <property type="match status" value="1"/>
</dbReference>
<comment type="similarity">
    <text evidence="1 2">Belongs to the fructosamine kinase family.</text>
</comment>
<keyword evidence="2" id="KW-0808">Transferase</keyword>
<dbReference type="RefSeq" id="WP_146380245.1">
    <property type="nucleotide sequence ID" value="NZ_VOEJ01000001.1"/>
</dbReference>
<dbReference type="OrthoDB" id="5291879at2"/>
<dbReference type="EMBL" id="VOEJ01000001">
    <property type="protein sequence ID" value="TWR31347.1"/>
    <property type="molecule type" value="Genomic_DNA"/>
</dbReference>
<accession>A0A563UJ05</accession>
<evidence type="ECO:0000256" key="1">
    <source>
        <dbReference type="ARBA" id="ARBA00009460"/>
    </source>
</evidence>
<dbReference type="InterPro" id="IPR011009">
    <property type="entry name" value="Kinase-like_dom_sf"/>
</dbReference>
<dbReference type="InterPro" id="IPR016477">
    <property type="entry name" value="Fructo-/Ketosamine-3-kinase"/>
</dbReference>
<comment type="caution">
    <text evidence="3">The sequence shown here is derived from an EMBL/GenBank/DDBJ whole genome shotgun (WGS) entry which is preliminary data.</text>
</comment>
<dbReference type="PANTHER" id="PTHR12149:SF8">
    <property type="entry name" value="PROTEIN-RIBULOSAMINE 3-KINASE"/>
    <property type="match status" value="1"/>
</dbReference>
<dbReference type="GO" id="GO:0016301">
    <property type="term" value="F:kinase activity"/>
    <property type="evidence" value="ECO:0007669"/>
    <property type="project" value="UniProtKB-UniRule"/>
</dbReference>
<dbReference type="Gene3D" id="3.30.200.20">
    <property type="entry name" value="Phosphorylase Kinase, domain 1"/>
    <property type="match status" value="1"/>
</dbReference>
<evidence type="ECO:0000256" key="2">
    <source>
        <dbReference type="PIRNR" id="PIRNR006221"/>
    </source>
</evidence>
<keyword evidence="2 3" id="KW-0418">Kinase</keyword>
<gene>
    <name evidence="3" type="ORF">FPZ43_02400</name>
</gene>
<evidence type="ECO:0000313" key="3">
    <source>
        <dbReference type="EMBL" id="TWR31347.1"/>
    </source>
</evidence>
<organism evidence="3 4">
    <name type="scientific">Mucilaginibacter pallidiroseus</name>
    <dbReference type="NCBI Taxonomy" id="2599295"/>
    <lineage>
        <taxon>Bacteria</taxon>
        <taxon>Pseudomonadati</taxon>
        <taxon>Bacteroidota</taxon>
        <taxon>Sphingobacteriia</taxon>
        <taxon>Sphingobacteriales</taxon>
        <taxon>Sphingobacteriaceae</taxon>
        <taxon>Mucilaginibacter</taxon>
    </lineage>
</organism>
<protein>
    <submittedName>
        <fullName evidence="3">Fructosamine kinase family protein</fullName>
    </submittedName>
</protein>
<dbReference type="AlphaFoldDB" id="A0A563UJ05"/>
<dbReference type="Gene3D" id="3.90.1200.10">
    <property type="match status" value="1"/>
</dbReference>
<dbReference type="PANTHER" id="PTHR12149">
    <property type="entry name" value="FRUCTOSAMINE 3 KINASE-RELATED PROTEIN"/>
    <property type="match status" value="1"/>
</dbReference>
<reference evidence="3 4" key="1">
    <citation type="submission" date="2019-07" db="EMBL/GenBank/DDBJ databases">
        <authorList>
            <person name="Kim J."/>
        </authorList>
    </citation>
    <scope>NUCLEOTIDE SEQUENCE [LARGE SCALE GENOMIC DNA]</scope>
    <source>
        <strain evidence="4">dk17</strain>
    </source>
</reference>
<dbReference type="SUPFAM" id="SSF56112">
    <property type="entry name" value="Protein kinase-like (PK-like)"/>
    <property type="match status" value="1"/>
</dbReference>
<dbReference type="Proteomes" id="UP000320042">
    <property type="component" value="Unassembled WGS sequence"/>
</dbReference>
<dbReference type="PIRSF" id="PIRSF006221">
    <property type="entry name" value="Ketosamine-3-kinase"/>
    <property type="match status" value="1"/>
</dbReference>
<sequence length="287" mass="32390">MLNPAVKAHISSKISVNIQAATPVSGGDINAAFKLETDRGPYFLKLNNSSKFPEMFLREQEGLNAIIATNEIKAPRVVLQDEADGLTFLLLEWIERSKATPAALAKLGAQLAAFHKHNNGEFGWRNNNFVGSLVQINKNESTWSTFFINQRLQPLVKNAFDNGLLGKLDIRNFELLYKQLNNLFGEEKPSIVHGDLWGGNYLLDINEDPWLIDPAIYYGHREMDIALTQLFGGFGNDFCLSYNEVNPLLPGWQQRVDLWNLYPLLVHLNLFGASYAGQLRHNLSQYI</sequence>
<proteinExistence type="inferred from homology"/>
<evidence type="ECO:0000313" key="4">
    <source>
        <dbReference type="Proteomes" id="UP000320042"/>
    </source>
</evidence>
<name>A0A563UJ05_9SPHI</name>
<keyword evidence="4" id="KW-1185">Reference proteome</keyword>